<dbReference type="CDD" id="cd00609">
    <property type="entry name" value="AAT_like"/>
    <property type="match status" value="1"/>
</dbReference>
<gene>
    <name evidence="7" type="ORF">BZG36_03543</name>
</gene>
<keyword evidence="5" id="KW-0663">Pyridoxal phosphate</keyword>
<dbReference type="Pfam" id="PF00155">
    <property type="entry name" value="Aminotran_1_2"/>
    <property type="match status" value="1"/>
</dbReference>
<sequence length="415" mass="46774">MSMRITDYSRFISARSAARQPAAIRALVPFTKLPGMISLGAGAPNAETFPFASMEFTLKNGEKVKVDDEVFKEALNYTPTPGLGPILEWLRELQLREHKPPMEEFDIAIGTGSQDLIAKALEAVINPGDNLLIENPSYTGIISFLKSQPVNLIDVSTDGRGIIPTSLEIILSTWTDEKTRPRVLYTISTAGNPSGITPHMDRKKQVYEICRKYNVLILEDDPYYYLQFELPRIASYFSIDEDARVLRFDSMSKILAAGMRLGWVTGPKPLVERINLHTMTTNLQPSTIPQVMTYALLEKWGQEGFQEHVHTVSQFYRKKMDAFVQHAEKYLSGLAEWTVPEAGMFVWIKLNGIDDTNELITKEARDKKVLAVPGTSFTPQLVKSPYVRVSYSNVTEEQMEEALKRLAECVREASQ</sequence>
<dbReference type="EMBL" id="MVBO01000074">
    <property type="protein sequence ID" value="OZJ03672.1"/>
    <property type="molecule type" value="Genomic_DNA"/>
</dbReference>
<dbReference type="GO" id="GO:0047315">
    <property type="term" value="F:kynurenine-glyoxylate transaminase activity"/>
    <property type="evidence" value="ECO:0007669"/>
    <property type="project" value="UniProtKB-ARBA"/>
</dbReference>
<feature type="domain" description="Aminotransferase class I/classII large" evidence="6">
    <location>
        <begin position="63"/>
        <end position="406"/>
    </location>
</feature>
<evidence type="ECO:0000256" key="4">
    <source>
        <dbReference type="ARBA" id="ARBA00022679"/>
    </source>
</evidence>
<evidence type="ECO:0000256" key="3">
    <source>
        <dbReference type="ARBA" id="ARBA00022576"/>
    </source>
</evidence>
<dbReference type="InterPro" id="IPR015421">
    <property type="entry name" value="PyrdxlP-dep_Trfase_major"/>
</dbReference>
<dbReference type="GO" id="GO:1901605">
    <property type="term" value="P:alpha-amino acid metabolic process"/>
    <property type="evidence" value="ECO:0007669"/>
    <property type="project" value="TreeGrafter"/>
</dbReference>
<keyword evidence="3" id="KW-0032">Aminotransferase</keyword>
<dbReference type="FunFam" id="3.40.640.10:FF:000071">
    <property type="entry name" value="Kynurenine/alpha-aminoadipate aminotransferase, mitochondrial"/>
    <property type="match status" value="1"/>
</dbReference>
<dbReference type="Gene3D" id="3.40.640.10">
    <property type="entry name" value="Type I PLP-dependent aspartate aminotransferase-like (Major domain)"/>
    <property type="match status" value="1"/>
</dbReference>
<evidence type="ECO:0000313" key="7">
    <source>
        <dbReference type="EMBL" id="OZJ03672.1"/>
    </source>
</evidence>
<evidence type="ECO:0000256" key="2">
    <source>
        <dbReference type="ARBA" id="ARBA00007441"/>
    </source>
</evidence>
<accession>A0A261XZ98</accession>
<dbReference type="SUPFAM" id="SSF53383">
    <property type="entry name" value="PLP-dependent transferases"/>
    <property type="match status" value="1"/>
</dbReference>
<proteinExistence type="inferred from homology"/>
<dbReference type="GO" id="GO:0030170">
    <property type="term" value="F:pyridoxal phosphate binding"/>
    <property type="evidence" value="ECO:0007669"/>
    <property type="project" value="InterPro"/>
</dbReference>
<dbReference type="OrthoDB" id="691673at2759"/>
<dbReference type="GO" id="GO:0005759">
    <property type="term" value="C:mitochondrial matrix"/>
    <property type="evidence" value="ECO:0007669"/>
    <property type="project" value="UniProtKB-ARBA"/>
</dbReference>
<keyword evidence="4" id="KW-0808">Transferase</keyword>
<dbReference type="InterPro" id="IPR015424">
    <property type="entry name" value="PyrdxlP-dep_Trfase"/>
</dbReference>
<evidence type="ECO:0000259" key="6">
    <source>
        <dbReference type="Pfam" id="PF00155"/>
    </source>
</evidence>
<evidence type="ECO:0000256" key="5">
    <source>
        <dbReference type="ARBA" id="ARBA00022898"/>
    </source>
</evidence>
<comment type="caution">
    <text evidence="7">The sequence shown here is derived from an EMBL/GenBank/DDBJ whole genome shotgun (WGS) entry which is preliminary data.</text>
</comment>
<protein>
    <recommendedName>
        <fullName evidence="6">Aminotransferase class I/classII large domain-containing protein</fullName>
    </recommendedName>
</protein>
<reference evidence="7 8" key="1">
    <citation type="journal article" date="2017" name="Mycologia">
        <title>Bifiguratus adelaidae, gen. et sp. nov., a new member of Mucoromycotina in endophytic and soil-dwelling habitats.</title>
        <authorList>
            <person name="Torres-Cruz T.J."/>
            <person name="Billingsley Tobias T.L."/>
            <person name="Almatruk M."/>
            <person name="Hesse C."/>
            <person name="Kuske C.R."/>
            <person name="Desiro A."/>
            <person name="Benucci G.M."/>
            <person name="Bonito G."/>
            <person name="Stajich J.E."/>
            <person name="Dunlap C."/>
            <person name="Arnold A.E."/>
            <person name="Porras-Alfaro A."/>
        </authorList>
    </citation>
    <scope>NUCLEOTIDE SEQUENCE [LARGE SCALE GENOMIC DNA]</scope>
    <source>
        <strain evidence="7 8">AZ0501</strain>
    </source>
</reference>
<dbReference type="PANTHER" id="PTHR42790:SF19">
    <property type="entry name" value="KYNURENINE_ALPHA-AMINOADIPATE AMINOTRANSFERASE, MITOCHONDRIAL"/>
    <property type="match status" value="1"/>
</dbReference>
<dbReference type="GO" id="GO:0047536">
    <property type="term" value="F:2-aminoadipate transaminase activity"/>
    <property type="evidence" value="ECO:0007669"/>
    <property type="project" value="UniProtKB-ARBA"/>
</dbReference>
<evidence type="ECO:0000256" key="1">
    <source>
        <dbReference type="ARBA" id="ARBA00001933"/>
    </source>
</evidence>
<name>A0A261XZ98_9FUNG</name>
<keyword evidence="8" id="KW-1185">Reference proteome</keyword>
<organism evidence="7 8">
    <name type="scientific">Bifiguratus adelaidae</name>
    <dbReference type="NCBI Taxonomy" id="1938954"/>
    <lineage>
        <taxon>Eukaryota</taxon>
        <taxon>Fungi</taxon>
        <taxon>Fungi incertae sedis</taxon>
        <taxon>Mucoromycota</taxon>
        <taxon>Mucoromycotina</taxon>
        <taxon>Endogonomycetes</taxon>
        <taxon>Endogonales</taxon>
        <taxon>Endogonales incertae sedis</taxon>
        <taxon>Bifiguratus</taxon>
    </lineage>
</organism>
<evidence type="ECO:0000313" key="8">
    <source>
        <dbReference type="Proteomes" id="UP000242875"/>
    </source>
</evidence>
<comment type="similarity">
    <text evidence="2">Belongs to the class-I pyridoxal-phosphate-dependent aminotransferase family.</text>
</comment>
<comment type="cofactor">
    <cofactor evidence="1">
        <name>pyridoxal 5'-phosphate</name>
        <dbReference type="ChEBI" id="CHEBI:597326"/>
    </cofactor>
</comment>
<dbReference type="FunFam" id="3.90.1150.10:FF:000166">
    <property type="entry name" value="Kynurenine/alpha-aminoadipate aminotransferase, mitochondrial"/>
    <property type="match status" value="1"/>
</dbReference>
<dbReference type="InterPro" id="IPR050859">
    <property type="entry name" value="Class-I_PLP-dep_aminotransf"/>
</dbReference>
<dbReference type="AlphaFoldDB" id="A0A261XZ98"/>
<dbReference type="InterPro" id="IPR004839">
    <property type="entry name" value="Aminotransferase_I/II_large"/>
</dbReference>
<dbReference type="Proteomes" id="UP000242875">
    <property type="component" value="Unassembled WGS sequence"/>
</dbReference>
<dbReference type="PANTHER" id="PTHR42790">
    <property type="entry name" value="AMINOTRANSFERASE"/>
    <property type="match status" value="1"/>
</dbReference>